<evidence type="ECO:0000256" key="6">
    <source>
        <dbReference type="ARBA" id="ARBA00023136"/>
    </source>
</evidence>
<dbReference type="EMBL" id="CACVAQ010000235">
    <property type="protein sequence ID" value="CAA6816200.1"/>
    <property type="molecule type" value="Genomic_DNA"/>
</dbReference>
<dbReference type="GO" id="GO:0012505">
    <property type="term" value="C:endomembrane system"/>
    <property type="evidence" value="ECO:0007669"/>
    <property type="project" value="UniProtKB-SubCell"/>
</dbReference>
<evidence type="ECO:0000256" key="7">
    <source>
        <dbReference type="SAM" id="Phobius"/>
    </source>
</evidence>
<evidence type="ECO:0000256" key="5">
    <source>
        <dbReference type="ARBA" id="ARBA00023098"/>
    </source>
</evidence>
<sequence length="323" mass="37766">MEGFIEWLSPFYQALSTALGSFLDPKKRIYFPYLISALILSLVYLKFINKATRSLSFLQYIKYLFSSKIWGHPSAIVDYKFLFFNSLVKILLITPYLLAHTAFAYLVVQSWEASIGVKDSVLWSKTSINISYTLLFLLLSDFSRFLLHYALHKIPFLWEFHKVHHAAEVLTPFTLYRVHPIEFFLFRLRSLLVFGLITGSFYFWFRTGIEPLSILKIHAGIFLFNLIGANLRHSHIPISFGNILERVFISPSQHQIHHSVDVRHYDKNFGSIFSIWDACFGSLFISQKNEKISFGIEKPAQATFKSFWQNLYMPFLNIFNKIR</sequence>
<dbReference type="GO" id="GO:0008610">
    <property type="term" value="P:lipid biosynthetic process"/>
    <property type="evidence" value="ECO:0007669"/>
    <property type="project" value="InterPro"/>
</dbReference>
<keyword evidence="5" id="KW-0443">Lipid metabolism</keyword>
<dbReference type="PANTHER" id="PTHR21624:SF1">
    <property type="entry name" value="ALKYLGLYCEROL MONOOXYGENASE"/>
    <property type="match status" value="1"/>
</dbReference>
<keyword evidence="3 7" id="KW-1133">Transmembrane helix</keyword>
<gene>
    <name evidence="9" type="ORF">HELGO_WM16904</name>
</gene>
<dbReference type="GO" id="GO:0050479">
    <property type="term" value="F:glyceryl-ether monooxygenase activity"/>
    <property type="evidence" value="ECO:0007669"/>
    <property type="project" value="TreeGrafter"/>
</dbReference>
<evidence type="ECO:0000256" key="2">
    <source>
        <dbReference type="ARBA" id="ARBA00022692"/>
    </source>
</evidence>
<dbReference type="InterPro" id="IPR006694">
    <property type="entry name" value="Fatty_acid_hydroxylase"/>
</dbReference>
<dbReference type="GO" id="GO:0005506">
    <property type="term" value="F:iron ion binding"/>
    <property type="evidence" value="ECO:0007669"/>
    <property type="project" value="InterPro"/>
</dbReference>
<evidence type="ECO:0000259" key="8">
    <source>
        <dbReference type="Pfam" id="PF04116"/>
    </source>
</evidence>
<organism evidence="9">
    <name type="scientific">uncultured Aureispira sp</name>
    <dbReference type="NCBI Taxonomy" id="1331704"/>
    <lineage>
        <taxon>Bacteria</taxon>
        <taxon>Pseudomonadati</taxon>
        <taxon>Bacteroidota</taxon>
        <taxon>Saprospiria</taxon>
        <taxon>Saprospirales</taxon>
        <taxon>Saprospiraceae</taxon>
        <taxon>Aureispira</taxon>
        <taxon>environmental samples</taxon>
    </lineage>
</organism>
<dbReference type="AlphaFoldDB" id="A0A6S6TID7"/>
<accession>A0A6S6TID7</accession>
<feature type="transmembrane region" description="Helical" evidence="7">
    <location>
        <begin position="29"/>
        <end position="48"/>
    </location>
</feature>
<protein>
    <recommendedName>
        <fullName evidence="8">Fatty acid hydroxylase domain-containing protein</fullName>
    </recommendedName>
</protein>
<keyword evidence="2 7" id="KW-0812">Transmembrane</keyword>
<evidence type="ECO:0000256" key="3">
    <source>
        <dbReference type="ARBA" id="ARBA00022989"/>
    </source>
</evidence>
<proteinExistence type="predicted"/>
<name>A0A6S6TID7_9BACT</name>
<dbReference type="GO" id="GO:0006643">
    <property type="term" value="P:membrane lipid metabolic process"/>
    <property type="evidence" value="ECO:0007669"/>
    <property type="project" value="TreeGrafter"/>
</dbReference>
<feature type="transmembrane region" description="Helical" evidence="7">
    <location>
        <begin position="128"/>
        <end position="147"/>
    </location>
</feature>
<dbReference type="PANTHER" id="PTHR21624">
    <property type="entry name" value="STEROL DESATURASE-RELATED PROTEIN"/>
    <property type="match status" value="1"/>
</dbReference>
<evidence type="ECO:0000313" key="9">
    <source>
        <dbReference type="EMBL" id="CAA6816200.1"/>
    </source>
</evidence>
<evidence type="ECO:0000256" key="1">
    <source>
        <dbReference type="ARBA" id="ARBA00004127"/>
    </source>
</evidence>
<feature type="domain" description="Fatty acid hydroxylase" evidence="8">
    <location>
        <begin position="134"/>
        <end position="282"/>
    </location>
</feature>
<dbReference type="InterPro" id="IPR051689">
    <property type="entry name" value="Sterol_desaturase/TMEM195"/>
</dbReference>
<evidence type="ECO:0000256" key="4">
    <source>
        <dbReference type="ARBA" id="ARBA00023002"/>
    </source>
</evidence>
<feature type="transmembrane region" description="Helical" evidence="7">
    <location>
        <begin position="90"/>
        <end position="108"/>
    </location>
</feature>
<dbReference type="GO" id="GO:0016020">
    <property type="term" value="C:membrane"/>
    <property type="evidence" value="ECO:0007669"/>
    <property type="project" value="GOC"/>
</dbReference>
<comment type="subcellular location">
    <subcellularLocation>
        <location evidence="1">Endomembrane system</location>
        <topology evidence="1">Multi-pass membrane protein</topology>
    </subcellularLocation>
</comment>
<keyword evidence="6 7" id="KW-0472">Membrane</keyword>
<dbReference type="Pfam" id="PF04116">
    <property type="entry name" value="FA_hydroxylase"/>
    <property type="match status" value="1"/>
</dbReference>
<feature type="transmembrane region" description="Helical" evidence="7">
    <location>
        <begin position="184"/>
        <end position="205"/>
    </location>
</feature>
<keyword evidence="4" id="KW-0560">Oxidoreductase</keyword>
<reference evidence="9" key="1">
    <citation type="submission" date="2020-01" db="EMBL/GenBank/DDBJ databases">
        <authorList>
            <person name="Meier V. D."/>
            <person name="Meier V D."/>
        </authorList>
    </citation>
    <scope>NUCLEOTIDE SEQUENCE</scope>
    <source>
        <strain evidence="9">HLG_WM_MAG_10</strain>
    </source>
</reference>